<dbReference type="InterPro" id="IPR002898">
    <property type="entry name" value="MotA_ExbB_proton_chnl"/>
</dbReference>
<sequence length="368" mass="40976">MKFFMMIFLAFGLAFGDINLTNLDNLESKNALLEQNNTQIYKQNLPNLAQNSSQISVQNKNLEKSSSSANKMQNLEKNASEIPKQNDSNLDKNSALLNLQNLENNVSGLENLLKPKEQNSTLENNVSTLEQNISQSLNQSEKNESNLAGLSFYSLYQNAHIVVKIVIYILVLFSVLTWAVFVAKSLRYLLLIKEIKADKEVLKNKTNSVNLDEFSSQSLAKALFLEIKDEFKKSNIKDNELKNRFKVRLESASSSMIQKARSFVTLLASIGSSAPFIGLFGTVWGIMNSFIGIAKADNASLAVVAPGIAEALFATAFGLVAAIPAVLFYNYLTRLGAKFANELNELITTIYLISDREIYEKRIKDDSL</sequence>
<evidence type="ECO:0000256" key="8">
    <source>
        <dbReference type="SAM" id="Phobius"/>
    </source>
</evidence>
<feature type="signal peptide" evidence="9">
    <location>
        <begin position="1"/>
        <end position="16"/>
    </location>
</feature>
<dbReference type="GO" id="GO:0005886">
    <property type="term" value="C:plasma membrane"/>
    <property type="evidence" value="ECO:0007669"/>
    <property type="project" value="UniProtKB-SubCell"/>
</dbReference>
<feature type="transmembrane region" description="Helical" evidence="8">
    <location>
        <begin position="263"/>
        <end position="287"/>
    </location>
</feature>
<dbReference type="Pfam" id="PF01618">
    <property type="entry name" value="MotA_ExbB"/>
    <property type="match status" value="1"/>
</dbReference>
<dbReference type="InterPro" id="IPR050790">
    <property type="entry name" value="ExbB/TolQ_transport"/>
</dbReference>
<feature type="domain" description="MotA/TolQ/ExbB proton channel" evidence="10">
    <location>
        <begin position="229"/>
        <end position="343"/>
    </location>
</feature>
<proteinExistence type="inferred from homology"/>
<evidence type="ECO:0000256" key="3">
    <source>
        <dbReference type="ARBA" id="ARBA00022692"/>
    </source>
</evidence>
<keyword evidence="6" id="KW-0813">Transport</keyword>
<organism evidence="11 12">
    <name type="scientific">Campylobacter geochelonis</name>
    <dbReference type="NCBI Taxonomy" id="1780362"/>
    <lineage>
        <taxon>Bacteria</taxon>
        <taxon>Pseudomonadati</taxon>
        <taxon>Campylobacterota</taxon>
        <taxon>Epsilonproteobacteria</taxon>
        <taxon>Campylobacterales</taxon>
        <taxon>Campylobacteraceae</taxon>
        <taxon>Campylobacter</taxon>
    </lineage>
</organism>
<evidence type="ECO:0000256" key="5">
    <source>
        <dbReference type="ARBA" id="ARBA00023136"/>
    </source>
</evidence>
<keyword evidence="6" id="KW-0653">Protein transport</keyword>
<keyword evidence="9" id="KW-0732">Signal</keyword>
<evidence type="ECO:0000256" key="1">
    <source>
        <dbReference type="ARBA" id="ARBA00004429"/>
    </source>
</evidence>
<feature type="chain" id="PRO_5007281435" evidence="9">
    <location>
        <begin position="17"/>
        <end position="368"/>
    </location>
</feature>
<accession>A0A128EC74</accession>
<keyword evidence="3 8" id="KW-0812">Transmembrane</keyword>
<name>A0A128EC74_9BACT</name>
<dbReference type="PANTHER" id="PTHR30625:SF16">
    <property type="entry name" value="BIOPOLYMER TRANSPORT PROTEIN EXBB"/>
    <property type="match status" value="1"/>
</dbReference>
<gene>
    <name evidence="11" type="primary">exbB_1</name>
    <name evidence="11" type="ORF">ERS672216_00055</name>
</gene>
<dbReference type="GO" id="GO:0017038">
    <property type="term" value="P:protein import"/>
    <property type="evidence" value="ECO:0007669"/>
    <property type="project" value="TreeGrafter"/>
</dbReference>
<comment type="subcellular location">
    <subcellularLocation>
        <location evidence="1">Cell inner membrane</location>
        <topology evidence="1">Multi-pass membrane protein</topology>
    </subcellularLocation>
    <subcellularLocation>
        <location evidence="6">Membrane</location>
        <topology evidence="6">Multi-pass membrane protein</topology>
    </subcellularLocation>
</comment>
<evidence type="ECO:0000256" key="4">
    <source>
        <dbReference type="ARBA" id="ARBA00022989"/>
    </source>
</evidence>
<keyword evidence="4 8" id="KW-1133">Transmembrane helix</keyword>
<dbReference type="EMBL" id="FIZP01000001">
    <property type="protein sequence ID" value="CZE45828.1"/>
    <property type="molecule type" value="Genomic_DNA"/>
</dbReference>
<dbReference type="AlphaFoldDB" id="A0A128EC74"/>
<evidence type="ECO:0000256" key="6">
    <source>
        <dbReference type="RuleBase" id="RU004057"/>
    </source>
</evidence>
<feature type="coiled-coil region" evidence="7">
    <location>
        <begin position="92"/>
        <end position="139"/>
    </location>
</feature>
<comment type="similarity">
    <text evidence="6">Belongs to the exbB/tolQ family.</text>
</comment>
<evidence type="ECO:0000256" key="2">
    <source>
        <dbReference type="ARBA" id="ARBA00022475"/>
    </source>
</evidence>
<keyword evidence="12" id="KW-1185">Reference proteome</keyword>
<keyword evidence="2" id="KW-1003">Cell membrane</keyword>
<reference evidence="11 12" key="1">
    <citation type="submission" date="2016-02" db="EMBL/GenBank/DDBJ databases">
        <authorList>
            <consortium name="Pathogen Informatics"/>
        </authorList>
    </citation>
    <scope>NUCLEOTIDE SEQUENCE [LARGE SCALE GENOMIC DNA]</scope>
    <source>
        <strain evidence="11 12">RC20</strain>
    </source>
</reference>
<protein>
    <submittedName>
        <fullName evidence="11">Biopolymer transport ExbB protein</fullName>
    </submittedName>
</protein>
<evidence type="ECO:0000313" key="12">
    <source>
        <dbReference type="Proteomes" id="UP000069632"/>
    </source>
</evidence>
<keyword evidence="5 8" id="KW-0472">Membrane</keyword>
<feature type="transmembrane region" description="Helical" evidence="8">
    <location>
        <begin position="161"/>
        <end position="183"/>
    </location>
</feature>
<evidence type="ECO:0000313" key="11">
    <source>
        <dbReference type="EMBL" id="CZE45828.1"/>
    </source>
</evidence>
<feature type="transmembrane region" description="Helical" evidence="8">
    <location>
        <begin position="307"/>
        <end position="329"/>
    </location>
</feature>
<evidence type="ECO:0000256" key="7">
    <source>
        <dbReference type="SAM" id="Coils"/>
    </source>
</evidence>
<keyword evidence="7" id="KW-0175">Coiled coil</keyword>
<evidence type="ECO:0000259" key="10">
    <source>
        <dbReference type="Pfam" id="PF01618"/>
    </source>
</evidence>
<dbReference type="Proteomes" id="UP000069632">
    <property type="component" value="Unassembled WGS sequence"/>
</dbReference>
<evidence type="ECO:0000256" key="9">
    <source>
        <dbReference type="SAM" id="SignalP"/>
    </source>
</evidence>
<dbReference type="PANTHER" id="PTHR30625">
    <property type="entry name" value="PROTEIN TOLQ"/>
    <property type="match status" value="1"/>
</dbReference>